<dbReference type="OrthoDB" id="2020323at2759"/>
<dbReference type="eggNOG" id="ENOG502S149">
    <property type="taxonomic scope" value="Eukaryota"/>
</dbReference>
<protein>
    <submittedName>
        <fullName evidence="1 2">Uncharacterized protein</fullName>
    </submittedName>
</protein>
<dbReference type="Proteomes" id="UP000006727">
    <property type="component" value="Chromosome 17"/>
</dbReference>
<gene>
    <name evidence="2" type="primary">LOC112294555</name>
    <name evidence="1" type="ORF">PHYPA_022306</name>
</gene>
<keyword evidence="3" id="KW-1185">Reference proteome</keyword>
<dbReference type="RefSeq" id="XP_024400898.1">
    <property type="nucleotide sequence ID" value="XM_024545130.2"/>
</dbReference>
<dbReference type="PANTHER" id="PTHR37727">
    <property type="entry name" value="ECOTROPIC VIRAL INTEGRATION SITE PROTEIN"/>
    <property type="match status" value="1"/>
</dbReference>
<dbReference type="HOGENOM" id="CLU_130094_0_0_1"/>
<dbReference type="PaxDb" id="3218-PP1S65_135V6.1"/>
<evidence type="ECO:0000313" key="1">
    <source>
        <dbReference type="EMBL" id="PNR36455.1"/>
    </source>
</evidence>
<sequence length="129" mass="13618">MGGVKKPQAQLADDQLFQFLYGLVDQVEADSGTEETDLKAKIAALQAETRKTPGASTSRMSEVDVARELDNMSAKLDSLGALVEEATADSEVQGLLANSANLWVPVITASAEERTAKTSAEGNSDTTQT</sequence>
<dbReference type="EMBL" id="ABEU02000017">
    <property type="protein sequence ID" value="PNR36455.1"/>
    <property type="molecule type" value="Genomic_DNA"/>
</dbReference>
<name>A9SCC7_PHYPA</name>
<dbReference type="PANTHER" id="PTHR37727:SF1">
    <property type="entry name" value="ECOTROPIC VIRAL INTEGRATION SITE PROTEIN"/>
    <property type="match status" value="1"/>
</dbReference>
<dbReference type="OMA" id="STAELWM"/>
<reference evidence="2" key="3">
    <citation type="submission" date="2020-12" db="UniProtKB">
        <authorList>
            <consortium name="EnsemblPlants"/>
        </authorList>
    </citation>
    <scope>IDENTIFICATION</scope>
</reference>
<dbReference type="Gramene" id="Pp3c17_19080V3.1">
    <property type="protein sequence ID" value="Pp3c17_19080V3.1"/>
    <property type="gene ID" value="Pp3c17_19080"/>
</dbReference>
<organism evidence="1">
    <name type="scientific">Physcomitrium patens</name>
    <name type="common">Spreading-leaved earth moss</name>
    <name type="synonym">Physcomitrella patens</name>
    <dbReference type="NCBI Taxonomy" id="3218"/>
    <lineage>
        <taxon>Eukaryota</taxon>
        <taxon>Viridiplantae</taxon>
        <taxon>Streptophyta</taxon>
        <taxon>Embryophyta</taxon>
        <taxon>Bryophyta</taxon>
        <taxon>Bryophytina</taxon>
        <taxon>Bryopsida</taxon>
        <taxon>Funariidae</taxon>
        <taxon>Funariales</taxon>
        <taxon>Funariaceae</taxon>
        <taxon>Physcomitrium</taxon>
    </lineage>
</organism>
<dbReference type="AlphaFoldDB" id="A9SCC7"/>
<proteinExistence type="predicted"/>
<dbReference type="EnsemblPlants" id="Pp3c17_19080V3.2">
    <property type="protein sequence ID" value="Pp3c17_19080V3.2"/>
    <property type="gene ID" value="Pp3c17_19080"/>
</dbReference>
<dbReference type="GeneID" id="112294555"/>
<evidence type="ECO:0000313" key="3">
    <source>
        <dbReference type="Proteomes" id="UP000006727"/>
    </source>
</evidence>
<evidence type="ECO:0000313" key="2">
    <source>
        <dbReference type="EnsemblPlants" id="Pp3c17_19080V3.1"/>
    </source>
</evidence>
<dbReference type="EnsemblPlants" id="Pp3c17_19080V3.1">
    <property type="protein sequence ID" value="Pp3c17_19080V3.1"/>
    <property type="gene ID" value="Pp3c17_19080"/>
</dbReference>
<reference evidence="1 3" key="1">
    <citation type="journal article" date="2008" name="Science">
        <title>The Physcomitrella genome reveals evolutionary insights into the conquest of land by plants.</title>
        <authorList>
            <person name="Rensing S."/>
            <person name="Lang D."/>
            <person name="Zimmer A."/>
            <person name="Terry A."/>
            <person name="Salamov A."/>
            <person name="Shapiro H."/>
            <person name="Nishiyama T."/>
            <person name="Perroud P.-F."/>
            <person name="Lindquist E."/>
            <person name="Kamisugi Y."/>
            <person name="Tanahashi T."/>
            <person name="Sakakibara K."/>
            <person name="Fujita T."/>
            <person name="Oishi K."/>
            <person name="Shin-I T."/>
            <person name="Kuroki Y."/>
            <person name="Toyoda A."/>
            <person name="Suzuki Y."/>
            <person name="Hashimoto A."/>
            <person name="Yamaguchi K."/>
            <person name="Sugano A."/>
            <person name="Kohara Y."/>
            <person name="Fujiyama A."/>
            <person name="Anterola A."/>
            <person name="Aoki S."/>
            <person name="Ashton N."/>
            <person name="Barbazuk W.B."/>
            <person name="Barker E."/>
            <person name="Bennetzen J."/>
            <person name="Bezanilla M."/>
            <person name="Blankenship R."/>
            <person name="Cho S.H."/>
            <person name="Dutcher S."/>
            <person name="Estelle M."/>
            <person name="Fawcett J.A."/>
            <person name="Gundlach H."/>
            <person name="Hanada K."/>
            <person name="Heyl A."/>
            <person name="Hicks K.A."/>
            <person name="Hugh J."/>
            <person name="Lohr M."/>
            <person name="Mayer K."/>
            <person name="Melkozernov A."/>
            <person name="Murata T."/>
            <person name="Nelson D."/>
            <person name="Pils B."/>
            <person name="Prigge M."/>
            <person name="Reiss B."/>
            <person name="Renner T."/>
            <person name="Rombauts S."/>
            <person name="Rushton P."/>
            <person name="Sanderfoot A."/>
            <person name="Schween G."/>
            <person name="Shiu S.-H."/>
            <person name="Stueber K."/>
            <person name="Theodoulou F.L."/>
            <person name="Tu H."/>
            <person name="Van de Peer Y."/>
            <person name="Verrier P.J."/>
            <person name="Waters E."/>
            <person name="Wood A."/>
            <person name="Yang L."/>
            <person name="Cove D."/>
            <person name="Cuming A."/>
            <person name="Hasebe M."/>
            <person name="Lucas S."/>
            <person name="Mishler D.B."/>
            <person name="Reski R."/>
            <person name="Grigoriev I."/>
            <person name="Quatrano R.S."/>
            <person name="Boore J.L."/>
        </authorList>
    </citation>
    <scope>NUCLEOTIDE SEQUENCE [LARGE SCALE GENOMIC DNA]</scope>
    <source>
        <strain evidence="2 3">cv. Gransden 2004</strain>
    </source>
</reference>
<dbReference type="Gramene" id="Pp3c17_19080V3.2">
    <property type="protein sequence ID" value="Pp3c17_19080V3.2"/>
    <property type="gene ID" value="Pp3c17_19080"/>
</dbReference>
<accession>A9SCC7</accession>
<reference evidence="1 3" key="2">
    <citation type="journal article" date="2018" name="Plant J.">
        <title>The Physcomitrella patens chromosome-scale assembly reveals moss genome structure and evolution.</title>
        <authorList>
            <person name="Lang D."/>
            <person name="Ullrich K.K."/>
            <person name="Murat F."/>
            <person name="Fuchs J."/>
            <person name="Jenkins J."/>
            <person name="Haas F.B."/>
            <person name="Piednoel M."/>
            <person name="Gundlach H."/>
            <person name="Van Bel M."/>
            <person name="Meyberg R."/>
            <person name="Vives C."/>
            <person name="Morata J."/>
            <person name="Symeonidi A."/>
            <person name="Hiss M."/>
            <person name="Muchero W."/>
            <person name="Kamisugi Y."/>
            <person name="Saleh O."/>
            <person name="Blanc G."/>
            <person name="Decker E.L."/>
            <person name="van Gessel N."/>
            <person name="Grimwood J."/>
            <person name="Hayes R.D."/>
            <person name="Graham S.W."/>
            <person name="Gunter L.E."/>
            <person name="McDaniel S.F."/>
            <person name="Hoernstein S.N.W."/>
            <person name="Larsson A."/>
            <person name="Li F.W."/>
            <person name="Perroud P.F."/>
            <person name="Phillips J."/>
            <person name="Ranjan P."/>
            <person name="Rokshar D.S."/>
            <person name="Rothfels C.J."/>
            <person name="Schneider L."/>
            <person name="Shu S."/>
            <person name="Stevenson D.W."/>
            <person name="Thummler F."/>
            <person name="Tillich M."/>
            <person name="Villarreal Aguilar J.C."/>
            <person name="Widiez T."/>
            <person name="Wong G.K."/>
            <person name="Wymore A."/>
            <person name="Zhang Y."/>
            <person name="Zimmer A.D."/>
            <person name="Quatrano R.S."/>
            <person name="Mayer K.F.X."/>
            <person name="Goodstein D."/>
            <person name="Casacuberta J.M."/>
            <person name="Vandepoele K."/>
            <person name="Reski R."/>
            <person name="Cuming A.C."/>
            <person name="Tuskan G.A."/>
            <person name="Maumus F."/>
            <person name="Salse J."/>
            <person name="Schmutz J."/>
            <person name="Rensing S.A."/>
        </authorList>
    </citation>
    <scope>NUCLEOTIDE SEQUENCE [LARGE SCALE GENOMIC DNA]</scope>
    <source>
        <strain evidence="2 3">cv. Gransden 2004</strain>
    </source>
</reference>